<keyword evidence="2" id="KW-1185">Reference proteome</keyword>
<dbReference type="EMBL" id="JADBGG010000014">
    <property type="protein sequence ID" value="MBE1425496.1"/>
    <property type="molecule type" value="Genomic_DNA"/>
</dbReference>
<reference evidence="1 2" key="1">
    <citation type="submission" date="2020-10" db="EMBL/GenBank/DDBJ databases">
        <title>Genomic Encyclopedia of Type Strains, Phase IV (KMG-IV): sequencing the most valuable type-strain genomes for metagenomic binning, comparative biology and taxonomic classification.</title>
        <authorList>
            <person name="Goeker M."/>
        </authorList>
    </citation>
    <scope>NUCLEOTIDE SEQUENCE [LARGE SCALE GENOMIC DNA]</scope>
    <source>
        <strain evidence="1 2">DSM 4194</strain>
    </source>
</reference>
<accession>A0ABR9H465</accession>
<comment type="caution">
    <text evidence="1">The sequence shown here is derived from an EMBL/GenBank/DDBJ whole genome shotgun (WGS) entry which is preliminary data.</text>
</comment>
<dbReference type="Proteomes" id="UP000639010">
    <property type="component" value="Unassembled WGS sequence"/>
</dbReference>
<evidence type="ECO:0000313" key="1">
    <source>
        <dbReference type="EMBL" id="MBE1425496.1"/>
    </source>
</evidence>
<organism evidence="1 2">
    <name type="scientific">Desulfomicrobium macestii</name>
    <dbReference type="NCBI Taxonomy" id="90731"/>
    <lineage>
        <taxon>Bacteria</taxon>
        <taxon>Pseudomonadati</taxon>
        <taxon>Thermodesulfobacteriota</taxon>
        <taxon>Desulfovibrionia</taxon>
        <taxon>Desulfovibrionales</taxon>
        <taxon>Desulfomicrobiaceae</taxon>
        <taxon>Desulfomicrobium</taxon>
    </lineage>
</organism>
<evidence type="ECO:0000313" key="2">
    <source>
        <dbReference type="Proteomes" id="UP000639010"/>
    </source>
</evidence>
<protein>
    <submittedName>
        <fullName evidence="1">Uncharacterized protein</fullName>
    </submittedName>
</protein>
<sequence length="171" mass="19346">MICLTLVNSIEDIARAGREIENLLSMRCKKRQENLLQHHLGIWVHRRMTVQPPSCLVRTTTSGVVCRYKLVQTASLLGIWTLCWLEPVPPAPSPPSQQELFNCLRATAGEDAENGLYLPLYTSGLNLAEALTLRNTNPKSVHPPLFWDSEKSRFSRVRLVRQTPRSEKQSG</sequence>
<proteinExistence type="predicted"/>
<gene>
    <name evidence="1" type="ORF">H4684_002149</name>
</gene>
<name>A0ABR9H465_9BACT</name>